<evidence type="ECO:0000256" key="4">
    <source>
        <dbReference type="PROSITE-ProRule" id="PRU10141"/>
    </source>
</evidence>
<dbReference type="InterPro" id="IPR011009">
    <property type="entry name" value="Kinase-like_dom_sf"/>
</dbReference>
<dbReference type="InterPro" id="IPR008984">
    <property type="entry name" value="SMAD_FHA_dom_sf"/>
</dbReference>
<keyword evidence="9" id="KW-1185">Reference proteome</keyword>
<protein>
    <submittedName>
        <fullName evidence="8">Uncharacterized protein</fullName>
    </submittedName>
</protein>
<name>A0A0D2MRV5_HYPSF</name>
<proteinExistence type="inferred from homology"/>
<dbReference type="OMA" id="LENIIMC"/>
<dbReference type="STRING" id="945553.A0A0D2MRV5"/>
<reference evidence="9" key="1">
    <citation type="submission" date="2014-04" db="EMBL/GenBank/DDBJ databases">
        <title>Evolutionary Origins and Diversification of the Mycorrhizal Mutualists.</title>
        <authorList>
            <consortium name="DOE Joint Genome Institute"/>
            <consortium name="Mycorrhizal Genomics Consortium"/>
            <person name="Kohler A."/>
            <person name="Kuo A."/>
            <person name="Nagy L.G."/>
            <person name="Floudas D."/>
            <person name="Copeland A."/>
            <person name="Barry K.W."/>
            <person name="Cichocki N."/>
            <person name="Veneault-Fourrey C."/>
            <person name="LaButti K."/>
            <person name="Lindquist E.A."/>
            <person name="Lipzen A."/>
            <person name="Lundell T."/>
            <person name="Morin E."/>
            <person name="Murat C."/>
            <person name="Riley R."/>
            <person name="Ohm R."/>
            <person name="Sun H."/>
            <person name="Tunlid A."/>
            <person name="Henrissat B."/>
            <person name="Grigoriev I.V."/>
            <person name="Hibbett D.S."/>
            <person name="Martin F."/>
        </authorList>
    </citation>
    <scope>NUCLEOTIDE SEQUENCE [LARGE SCALE GENOMIC DNA]</scope>
    <source>
        <strain evidence="9">FD-334 SS-4</strain>
    </source>
</reference>
<accession>A0A0D2MRV5</accession>
<evidence type="ECO:0000259" key="6">
    <source>
        <dbReference type="PROSITE" id="PS50006"/>
    </source>
</evidence>
<evidence type="ECO:0000259" key="7">
    <source>
        <dbReference type="PROSITE" id="PS50011"/>
    </source>
</evidence>
<dbReference type="InterPro" id="IPR017441">
    <property type="entry name" value="Protein_kinase_ATP_BS"/>
</dbReference>
<feature type="binding site" evidence="4">
    <location>
        <position position="194"/>
    </location>
    <ligand>
        <name>ATP</name>
        <dbReference type="ChEBI" id="CHEBI:30616"/>
    </ligand>
</feature>
<dbReference type="CDD" id="cd00060">
    <property type="entry name" value="FHA"/>
    <property type="match status" value="1"/>
</dbReference>
<dbReference type="OrthoDB" id="10252171at2759"/>
<feature type="region of interest" description="Disordered" evidence="5">
    <location>
        <begin position="449"/>
        <end position="472"/>
    </location>
</feature>
<dbReference type="PROSITE" id="PS50006">
    <property type="entry name" value="FHA_DOMAIN"/>
    <property type="match status" value="1"/>
</dbReference>
<dbReference type="FunFam" id="1.10.510.10:FF:000571">
    <property type="entry name" value="Maternal embryonic leucine zipper kinase"/>
    <property type="match status" value="1"/>
</dbReference>
<dbReference type="Pfam" id="PF00069">
    <property type="entry name" value="Pkinase"/>
    <property type="match status" value="1"/>
</dbReference>
<dbReference type="Gene3D" id="1.10.510.10">
    <property type="entry name" value="Transferase(Phosphotransferase) domain 1"/>
    <property type="match status" value="1"/>
</dbReference>
<dbReference type="SMART" id="SM00240">
    <property type="entry name" value="FHA"/>
    <property type="match status" value="1"/>
</dbReference>
<dbReference type="Gene3D" id="2.60.200.20">
    <property type="match status" value="1"/>
</dbReference>
<dbReference type="PROSITE" id="PS00108">
    <property type="entry name" value="PROTEIN_KINASE_ST"/>
    <property type="match status" value="1"/>
</dbReference>
<feature type="compositionally biased region" description="Basic residues" evidence="5">
    <location>
        <begin position="540"/>
        <end position="554"/>
    </location>
</feature>
<keyword evidence="2 4" id="KW-0547">Nucleotide-binding</keyword>
<feature type="compositionally biased region" description="Basic and acidic residues" evidence="5">
    <location>
        <begin position="453"/>
        <end position="465"/>
    </location>
</feature>
<comment type="similarity">
    <text evidence="1">Belongs to the protein kinase superfamily. CAMK Ser/Thr protein kinase family. CHEK2 subfamily.</text>
</comment>
<dbReference type="Gene3D" id="3.30.200.20">
    <property type="entry name" value="Phosphorylase Kinase, domain 1"/>
    <property type="match status" value="1"/>
</dbReference>
<keyword evidence="3 4" id="KW-0067">ATP-binding</keyword>
<evidence type="ECO:0000256" key="5">
    <source>
        <dbReference type="SAM" id="MobiDB-lite"/>
    </source>
</evidence>
<dbReference type="InterPro" id="IPR008271">
    <property type="entry name" value="Ser/Thr_kinase_AS"/>
</dbReference>
<evidence type="ECO:0000256" key="1">
    <source>
        <dbReference type="ARBA" id="ARBA00005575"/>
    </source>
</evidence>
<dbReference type="SUPFAM" id="SSF49879">
    <property type="entry name" value="SMAD/FHA domain"/>
    <property type="match status" value="1"/>
</dbReference>
<dbReference type="AlphaFoldDB" id="A0A0D2MRV5"/>
<dbReference type="PROSITE" id="PS50011">
    <property type="entry name" value="PROTEIN_KINASE_DOM"/>
    <property type="match status" value="1"/>
</dbReference>
<dbReference type="GO" id="GO:0005524">
    <property type="term" value="F:ATP binding"/>
    <property type="evidence" value="ECO:0007669"/>
    <property type="project" value="UniProtKB-UniRule"/>
</dbReference>
<organism evidence="8 9">
    <name type="scientific">Hypholoma sublateritium (strain FD-334 SS-4)</name>
    <dbReference type="NCBI Taxonomy" id="945553"/>
    <lineage>
        <taxon>Eukaryota</taxon>
        <taxon>Fungi</taxon>
        <taxon>Dikarya</taxon>
        <taxon>Basidiomycota</taxon>
        <taxon>Agaricomycotina</taxon>
        <taxon>Agaricomycetes</taxon>
        <taxon>Agaricomycetidae</taxon>
        <taxon>Agaricales</taxon>
        <taxon>Agaricineae</taxon>
        <taxon>Strophariaceae</taxon>
        <taxon>Hypholoma</taxon>
    </lineage>
</organism>
<sequence>MNVDSSSDSDMESDVQTCAASSHQSEDMMDTTSEDLNSHLWGYLQPCNPVKPQIDFWRLQACITIGRAPSNQIVFDGSRISMHHCTITWDGNDGDSGVVVCDLSTNGTFINGTKLGRNQTRILRDRDEVAFGSSVIHRDHNGEHDYRYIYRHVARAATIGLFTKYDLGNLLGRGAFGTVYRLLHRSTGKWFAVKMVDLAKFPKEGDGKTTHEKIVREIAIMEGLKHPNVCQIHDTFFEKRDSTVNLVLEFVDGGDLWDYINKTENGLGERRTQDIIYQICDAMKYVHSEGITHRDLKPENILLTSHDYPIVKVADFGLSKAVDHMTMLRSFCGTPVYLAPEVFTSSTTQTGYDNRVDCFSVGGVVFLCMTKEEPFVVTAKISERDTEARVKTRTRNSYSLTDINASESVIDFVNRMLDDNPRRRPSMAEALEHPWLMDYEPYHGVAQLEEEDPKVTDTDEETARENEEDTQTLTRAMAKAKMQMVKGKGRATGGKLLFYPRMKLKGEGSSGSSLDADTNVPPTTPRRRTRRNQSPESPKSVRRSQRTNKGLRRL</sequence>
<evidence type="ECO:0000256" key="3">
    <source>
        <dbReference type="ARBA" id="ARBA00022840"/>
    </source>
</evidence>
<feature type="region of interest" description="Disordered" evidence="5">
    <location>
        <begin position="504"/>
        <end position="554"/>
    </location>
</feature>
<dbReference type="Pfam" id="PF00498">
    <property type="entry name" value="FHA"/>
    <property type="match status" value="1"/>
</dbReference>
<dbReference type="GO" id="GO:0005634">
    <property type="term" value="C:nucleus"/>
    <property type="evidence" value="ECO:0007669"/>
    <property type="project" value="TreeGrafter"/>
</dbReference>
<feature type="domain" description="Protein kinase" evidence="7">
    <location>
        <begin position="165"/>
        <end position="436"/>
    </location>
</feature>
<dbReference type="SMART" id="SM00220">
    <property type="entry name" value="S_TKc"/>
    <property type="match status" value="1"/>
</dbReference>
<dbReference type="InterPro" id="IPR000719">
    <property type="entry name" value="Prot_kinase_dom"/>
</dbReference>
<evidence type="ECO:0000313" key="9">
    <source>
        <dbReference type="Proteomes" id="UP000054270"/>
    </source>
</evidence>
<dbReference type="PANTHER" id="PTHR24345">
    <property type="entry name" value="SERINE/THREONINE-PROTEIN KINASE PLK"/>
    <property type="match status" value="1"/>
</dbReference>
<dbReference type="Proteomes" id="UP000054270">
    <property type="component" value="Unassembled WGS sequence"/>
</dbReference>
<dbReference type="PROSITE" id="PS00107">
    <property type="entry name" value="PROTEIN_KINASE_ATP"/>
    <property type="match status" value="1"/>
</dbReference>
<gene>
    <name evidence="8" type="ORF">HYPSUDRAFT_36406</name>
</gene>
<dbReference type="InterPro" id="IPR000253">
    <property type="entry name" value="FHA_dom"/>
</dbReference>
<dbReference type="GO" id="GO:0004672">
    <property type="term" value="F:protein kinase activity"/>
    <property type="evidence" value="ECO:0007669"/>
    <property type="project" value="InterPro"/>
</dbReference>
<dbReference type="SUPFAM" id="SSF56112">
    <property type="entry name" value="Protein kinase-like (PK-like)"/>
    <property type="match status" value="1"/>
</dbReference>
<dbReference type="EMBL" id="KN817527">
    <property type="protein sequence ID" value="KJA26683.1"/>
    <property type="molecule type" value="Genomic_DNA"/>
</dbReference>
<feature type="domain" description="FHA" evidence="6">
    <location>
        <begin position="63"/>
        <end position="115"/>
    </location>
</feature>
<evidence type="ECO:0000256" key="2">
    <source>
        <dbReference type="ARBA" id="ARBA00022741"/>
    </source>
</evidence>
<evidence type="ECO:0000313" key="8">
    <source>
        <dbReference type="EMBL" id="KJA26683.1"/>
    </source>
</evidence>
<feature type="region of interest" description="Disordered" evidence="5">
    <location>
        <begin position="1"/>
        <end position="31"/>
    </location>
</feature>